<comment type="similarity">
    <text evidence="1">Belongs to the LysR transcriptional regulatory family.</text>
</comment>
<evidence type="ECO:0000313" key="6">
    <source>
        <dbReference type="EMBL" id="QWF71219.1"/>
    </source>
</evidence>
<evidence type="ECO:0000313" key="7">
    <source>
        <dbReference type="Proteomes" id="UP000676649"/>
    </source>
</evidence>
<dbReference type="Gene3D" id="3.40.190.290">
    <property type="match status" value="1"/>
</dbReference>
<dbReference type="PANTHER" id="PTHR30126:SF88">
    <property type="entry name" value="TRANSCRIPTIONAL REGULATOR-RELATED"/>
    <property type="match status" value="1"/>
</dbReference>
<sequence>MAPYITLEQWQSLIAVVDAGGYAQAAEKLCKSQSAVSYAVQKIESLLNVKAFEIQGRKAVLTPTGQMLYRRALALVNEANDLERAAHKLSAGWEAIITIAAEILFPTDLLLSCLDRFGQESPGTRVELIESVLGGTSDALLSGNVDLVISPQLPPGFLGNVLTRIRLLAVAHADHPLHHQGRPLSYRDLQAQRHVVIRDSGAKRDKRTLTIEVDQRWTVSQVATSIKAVCMGYGFAWLPEAHISQELETGLLKPLPLREGHIREAPLYLILANPDCAGPGVRRLADIFTESAQFKTTA</sequence>
<dbReference type="InterPro" id="IPR036388">
    <property type="entry name" value="WH-like_DNA-bd_sf"/>
</dbReference>
<keyword evidence="3" id="KW-0238">DNA-binding</keyword>
<dbReference type="RefSeq" id="WP_215582942.1">
    <property type="nucleotide sequence ID" value="NZ_CP073754.1"/>
</dbReference>
<keyword evidence="4" id="KW-0804">Transcription</keyword>
<dbReference type="GO" id="GO:0000976">
    <property type="term" value="F:transcription cis-regulatory region binding"/>
    <property type="evidence" value="ECO:0007669"/>
    <property type="project" value="TreeGrafter"/>
</dbReference>
<dbReference type="PROSITE" id="PS50931">
    <property type="entry name" value="HTH_LYSR"/>
    <property type="match status" value="1"/>
</dbReference>
<proteinExistence type="inferred from homology"/>
<feature type="domain" description="HTH lysR-type" evidence="5">
    <location>
        <begin position="5"/>
        <end position="62"/>
    </location>
</feature>
<evidence type="ECO:0000256" key="3">
    <source>
        <dbReference type="ARBA" id="ARBA00023125"/>
    </source>
</evidence>
<dbReference type="KEGG" id="mpad:KEF85_01610"/>
<dbReference type="Proteomes" id="UP000676649">
    <property type="component" value="Chromosome"/>
</dbReference>
<evidence type="ECO:0000256" key="2">
    <source>
        <dbReference type="ARBA" id="ARBA00023015"/>
    </source>
</evidence>
<organism evidence="6 7">
    <name type="scientific">Methylomonas paludis</name>
    <dbReference type="NCBI Taxonomy" id="1173101"/>
    <lineage>
        <taxon>Bacteria</taxon>
        <taxon>Pseudomonadati</taxon>
        <taxon>Pseudomonadota</taxon>
        <taxon>Gammaproteobacteria</taxon>
        <taxon>Methylococcales</taxon>
        <taxon>Methylococcaceae</taxon>
        <taxon>Methylomonas</taxon>
    </lineage>
</organism>
<dbReference type="SUPFAM" id="SSF46785">
    <property type="entry name" value="Winged helix' DNA-binding domain"/>
    <property type="match status" value="1"/>
</dbReference>
<dbReference type="PANTHER" id="PTHR30126">
    <property type="entry name" value="HTH-TYPE TRANSCRIPTIONAL REGULATOR"/>
    <property type="match status" value="1"/>
</dbReference>
<dbReference type="InterPro" id="IPR000847">
    <property type="entry name" value="LysR_HTH_N"/>
</dbReference>
<evidence type="ECO:0000256" key="1">
    <source>
        <dbReference type="ARBA" id="ARBA00009437"/>
    </source>
</evidence>
<keyword evidence="7" id="KW-1185">Reference proteome</keyword>
<evidence type="ECO:0000259" key="5">
    <source>
        <dbReference type="PROSITE" id="PS50931"/>
    </source>
</evidence>
<dbReference type="GO" id="GO:0003700">
    <property type="term" value="F:DNA-binding transcription factor activity"/>
    <property type="evidence" value="ECO:0007669"/>
    <property type="project" value="InterPro"/>
</dbReference>
<dbReference type="EMBL" id="CP073754">
    <property type="protein sequence ID" value="QWF71219.1"/>
    <property type="molecule type" value="Genomic_DNA"/>
</dbReference>
<name>A0A975MP52_9GAMM</name>
<keyword evidence="2" id="KW-0805">Transcription regulation</keyword>
<dbReference type="InterPro" id="IPR036390">
    <property type="entry name" value="WH_DNA-bd_sf"/>
</dbReference>
<dbReference type="Pfam" id="PF03466">
    <property type="entry name" value="LysR_substrate"/>
    <property type="match status" value="1"/>
</dbReference>
<dbReference type="Gene3D" id="1.10.10.10">
    <property type="entry name" value="Winged helix-like DNA-binding domain superfamily/Winged helix DNA-binding domain"/>
    <property type="match status" value="1"/>
</dbReference>
<evidence type="ECO:0000256" key="4">
    <source>
        <dbReference type="ARBA" id="ARBA00023163"/>
    </source>
</evidence>
<reference evidence="6" key="1">
    <citation type="submission" date="2021-04" db="EMBL/GenBank/DDBJ databases">
        <title>Draft genome sequence data of methanotrophic Methylovulum sp. strain S1L and Methylomonas sp. strain S2AM isolated from boreal lake water columns.</title>
        <authorList>
            <person name="Rissanen A.J."/>
            <person name="Mangayil R."/>
            <person name="Svenning M.M."/>
            <person name="Khanongnuch R."/>
        </authorList>
    </citation>
    <scope>NUCLEOTIDE SEQUENCE</scope>
    <source>
        <strain evidence="6">S2AM</strain>
    </source>
</reference>
<dbReference type="Pfam" id="PF00126">
    <property type="entry name" value="HTH_1"/>
    <property type="match status" value="1"/>
</dbReference>
<accession>A0A975MP52</accession>
<protein>
    <submittedName>
        <fullName evidence="6">LysR family transcriptional regulator</fullName>
    </submittedName>
</protein>
<dbReference type="SUPFAM" id="SSF53850">
    <property type="entry name" value="Periplasmic binding protein-like II"/>
    <property type="match status" value="1"/>
</dbReference>
<gene>
    <name evidence="6" type="ORF">KEF85_01610</name>
</gene>
<dbReference type="AlphaFoldDB" id="A0A975MP52"/>
<dbReference type="InterPro" id="IPR005119">
    <property type="entry name" value="LysR_subst-bd"/>
</dbReference>